<gene>
    <name evidence="1" type="ORF">N4264_18745</name>
</gene>
<organism evidence="1 2">
    <name type="scientific">Tahibacter amnicola</name>
    <dbReference type="NCBI Taxonomy" id="2976241"/>
    <lineage>
        <taxon>Bacteria</taxon>
        <taxon>Pseudomonadati</taxon>
        <taxon>Pseudomonadota</taxon>
        <taxon>Gammaproteobacteria</taxon>
        <taxon>Lysobacterales</taxon>
        <taxon>Rhodanobacteraceae</taxon>
        <taxon>Tahibacter</taxon>
    </lineage>
</organism>
<protein>
    <submittedName>
        <fullName evidence="1">Uncharacterized protein</fullName>
    </submittedName>
</protein>
<dbReference type="RefSeq" id="WP_261693754.1">
    <property type="nucleotide sequence ID" value="NZ_CP104694.1"/>
</dbReference>
<proteinExistence type="predicted"/>
<sequence>MAENDWRLVHMTSIVPPVQTPKQAIYTEILWWLLPDARNVQTMPWWQRLRIDRYPELELVHNIPPLLRIGEVDVHDVYWLNTQAQIYANACQKGRRNHDVAMLALIDALVALVPDSLKSALTYQRAGRSTQQERPAEAENPG</sequence>
<dbReference type="EMBL" id="CP104694">
    <property type="protein sequence ID" value="UXI66774.1"/>
    <property type="molecule type" value="Genomic_DNA"/>
</dbReference>
<reference evidence="1" key="1">
    <citation type="submission" date="2022-09" db="EMBL/GenBank/DDBJ databases">
        <title>Tahibacter sp. nov., isolated from a fresh water.</title>
        <authorList>
            <person name="Baek J.H."/>
            <person name="Lee J.K."/>
            <person name="Kim J.M."/>
            <person name="Jeon C.O."/>
        </authorList>
    </citation>
    <scope>NUCLEOTIDE SEQUENCE</scope>
    <source>
        <strain evidence="1">W38</strain>
    </source>
</reference>
<dbReference type="Proteomes" id="UP001064632">
    <property type="component" value="Chromosome"/>
</dbReference>
<evidence type="ECO:0000313" key="1">
    <source>
        <dbReference type="EMBL" id="UXI66774.1"/>
    </source>
</evidence>
<accession>A0ABY6BAR4</accession>
<name>A0ABY6BAR4_9GAMM</name>
<evidence type="ECO:0000313" key="2">
    <source>
        <dbReference type="Proteomes" id="UP001064632"/>
    </source>
</evidence>
<keyword evidence="2" id="KW-1185">Reference proteome</keyword>